<dbReference type="EMBL" id="QGGP01000001">
    <property type="protein sequence ID" value="PWK20578.1"/>
    <property type="molecule type" value="Genomic_DNA"/>
</dbReference>
<evidence type="ECO:0000313" key="1">
    <source>
        <dbReference type="EMBL" id="PWK20578.1"/>
    </source>
</evidence>
<sequence length="851" mass="97634">MLSNFLKKHSLILLVGIPIILLLIFSVFSNSEDEIEQGDFVKYYNELPQKYTAIFNKIKKDSTNFFCTILEEYGNRELIIFKKAPVNQLLKTDFIITVFPETDNYLSKPLRLNLVNDAVIFNYENVTYGFHRISLPFINTEKLEVKRKVLNKHQKKWDTLIQTPFKTTLKPDIYIGESKGFDKLSNPYFSLFTDLLKLRGIRFLPYSYVFKNDSLYQTKPEVEKYFLEEKLTLGKIQKPVLFWEALNAKNKNLLELIQFSGENKGQAMTLIQDLITEEKEISEVFNLEKTAQYFAIKDLFISRCNEYVYFLYNSTNKLLEPYFVHSECLGKVSDFIEKPLIHDINFIDFYLSELDKLTNLDIKTDLLNNNTTFEEELSFINSYHPDLIFDIDVLNINQRIIFQNINDTQAIKPEVISVDKNKMILSILNLSKYPVNIIGLNHEKKKSITLLNSNKQILSGKKDTIIINLPRSFENLFVSKKTKEVGFKLYKHIYDLYISYSIVGINNTLYSSILPYQEKEEVTQDIFRDSINISDRNDIVIYNKKNIITFKEKNITISTPLIIPNNHTFVIKEGTIIDVVEGGKIISHSPIKFNGTKENPIVIRSSDKKGQGILVLSEDQPNIVNYTIFDYLTNLEHGFWNVTGAVTFYESPVTLNNVTVSNNRCEDALNIIRTTFEMRNCTLSNTQSDAFDGDFVVGTIKDSKFINLGNDAIDVSGSDINIFNVQISEAGDKGLSAGEDSKMTVKNVYISTSEIAVAGKDLSVINIDKLFIENTKLAFTAFQKKPEFGPSNITAIDVKMENVEIKYLVESTSSLLMEGVKVETSQNVKDRMYGAEFGISSDETRNKQYNN</sequence>
<name>A0A316DSY0_9FLAO</name>
<organism evidence="1 2">
    <name type="scientific">Xanthomarina spongicola</name>
    <dbReference type="NCBI Taxonomy" id="570520"/>
    <lineage>
        <taxon>Bacteria</taxon>
        <taxon>Pseudomonadati</taxon>
        <taxon>Bacteroidota</taxon>
        <taxon>Flavobacteriia</taxon>
        <taxon>Flavobacteriales</taxon>
        <taxon>Flavobacteriaceae</taxon>
        <taxon>Xanthomarina</taxon>
    </lineage>
</organism>
<comment type="caution">
    <text evidence="1">The sequence shown here is derived from an EMBL/GenBank/DDBJ whole genome shotgun (WGS) entry which is preliminary data.</text>
</comment>
<proteinExistence type="predicted"/>
<dbReference type="InterPro" id="IPR011050">
    <property type="entry name" value="Pectin_lyase_fold/virulence"/>
</dbReference>
<dbReference type="AlphaFoldDB" id="A0A316DSY0"/>
<evidence type="ECO:0000313" key="2">
    <source>
        <dbReference type="Proteomes" id="UP000245430"/>
    </source>
</evidence>
<evidence type="ECO:0008006" key="3">
    <source>
        <dbReference type="Google" id="ProtNLM"/>
    </source>
</evidence>
<keyword evidence="2" id="KW-1185">Reference proteome</keyword>
<dbReference type="SUPFAM" id="SSF51126">
    <property type="entry name" value="Pectin lyase-like"/>
    <property type="match status" value="1"/>
</dbReference>
<reference evidence="1 2" key="1">
    <citation type="submission" date="2018-05" db="EMBL/GenBank/DDBJ databases">
        <title>Genomic Encyclopedia of Archaeal and Bacterial Type Strains, Phase II (KMG-II): from individual species to whole genera.</title>
        <authorList>
            <person name="Goeker M."/>
        </authorList>
    </citation>
    <scope>NUCLEOTIDE SEQUENCE [LARGE SCALE GENOMIC DNA]</scope>
    <source>
        <strain evidence="1 2">DSM 22637</strain>
    </source>
</reference>
<gene>
    <name evidence="1" type="ORF">LX78_00280</name>
</gene>
<dbReference type="Proteomes" id="UP000245430">
    <property type="component" value="Unassembled WGS sequence"/>
</dbReference>
<accession>A0A316DSY0</accession>
<protein>
    <recommendedName>
        <fullName evidence="3">Right handed beta helix domain-containing protein</fullName>
    </recommendedName>
</protein>
<dbReference type="InterPro" id="IPR012332">
    <property type="entry name" value="Autotransporter_pectin_lyase_C"/>
</dbReference>
<dbReference type="RefSeq" id="WP_109680845.1">
    <property type="nucleotide sequence ID" value="NZ_QGGP01000001.1"/>
</dbReference>
<dbReference type="OrthoDB" id="6198791at2"/>
<dbReference type="Gene3D" id="2.160.20.20">
    <property type="match status" value="1"/>
</dbReference>